<evidence type="ECO:0000313" key="6">
    <source>
        <dbReference type="EMBL" id="MDG3584779.1"/>
    </source>
</evidence>
<organism evidence="6 7">
    <name type="scientific">Galbibacter pacificus</name>
    <dbReference type="NCBI Taxonomy" id="2996052"/>
    <lineage>
        <taxon>Bacteria</taxon>
        <taxon>Pseudomonadati</taxon>
        <taxon>Bacteroidota</taxon>
        <taxon>Flavobacteriia</taxon>
        <taxon>Flavobacteriales</taxon>
        <taxon>Flavobacteriaceae</taxon>
        <taxon>Galbibacter</taxon>
    </lineage>
</organism>
<reference evidence="6" key="1">
    <citation type="submission" date="2022-11" db="EMBL/GenBank/DDBJ databases">
        <title>High-quality draft genome sequence of Galbibacter sp. strain CMA-7.</title>
        <authorList>
            <person name="Wei L."/>
            <person name="Dong C."/>
            <person name="Shao Z."/>
        </authorList>
    </citation>
    <scope>NUCLEOTIDE SEQUENCE</scope>
    <source>
        <strain evidence="6">CMA-7</strain>
    </source>
</reference>
<dbReference type="InterPro" id="IPR028345">
    <property type="entry name" value="Antibiotic_NAT-like"/>
</dbReference>
<evidence type="ECO:0000256" key="1">
    <source>
        <dbReference type="ARBA" id="ARBA00006383"/>
    </source>
</evidence>
<dbReference type="RefSeq" id="WP_277898537.1">
    <property type="nucleotide sequence ID" value="NZ_JAPMUA010000001.1"/>
</dbReference>
<comment type="similarity">
    <text evidence="1 5">Belongs to the antibiotic N-acetyltransferase family.</text>
</comment>
<dbReference type="PANTHER" id="PTHR11104:SF0">
    <property type="entry name" value="SPBETA PROPHAGE-DERIVED AMINOGLYCOSIDE N(3')-ACETYLTRANSFERASE-LIKE PROTEIN YOKD"/>
    <property type="match status" value="1"/>
</dbReference>
<name>A0ABT6FND6_9FLAO</name>
<protein>
    <recommendedName>
        <fullName evidence="2 5">Aminoglycoside N(3)-acetyltransferase</fullName>
        <ecNumber evidence="5">2.3.1.-</ecNumber>
    </recommendedName>
</protein>
<proteinExistence type="inferred from homology"/>
<comment type="caution">
    <text evidence="6">The sequence shown here is derived from an EMBL/GenBank/DDBJ whole genome shotgun (WGS) entry which is preliminary data.</text>
</comment>
<evidence type="ECO:0000313" key="7">
    <source>
        <dbReference type="Proteomes" id="UP001153642"/>
    </source>
</evidence>
<keyword evidence="3 5" id="KW-0808">Transferase</keyword>
<evidence type="ECO:0000256" key="4">
    <source>
        <dbReference type="ARBA" id="ARBA00023315"/>
    </source>
</evidence>
<comment type="catalytic activity">
    <reaction evidence="5">
        <text>a 2-deoxystreptamine antibiotic + acetyl-CoA = an N(3)-acetyl-2-deoxystreptamine antibiotic + CoA + H(+)</text>
        <dbReference type="Rhea" id="RHEA:12665"/>
        <dbReference type="ChEBI" id="CHEBI:15378"/>
        <dbReference type="ChEBI" id="CHEBI:57287"/>
        <dbReference type="ChEBI" id="CHEBI:57288"/>
        <dbReference type="ChEBI" id="CHEBI:57921"/>
        <dbReference type="ChEBI" id="CHEBI:77452"/>
        <dbReference type="EC" id="2.3.1.81"/>
    </reaction>
</comment>
<keyword evidence="7" id="KW-1185">Reference proteome</keyword>
<evidence type="ECO:0000256" key="2">
    <source>
        <dbReference type="ARBA" id="ARBA00012882"/>
    </source>
</evidence>
<accession>A0ABT6FND6</accession>
<keyword evidence="4 5" id="KW-0012">Acyltransferase</keyword>
<sequence length="303" mass="35151">MKERIVVLLIKILPKETKNKIKKIILKLKSKNPKLFTFLNGTFNDDDIIKEFERKNLIKEFDILMVHSSINNLVPMYQGNVGTLLSALIDYSKKKNITLVMPAFVLGKKNKGVKEFYSKKKEFDVEKTPTTVGLLNEMFRRKKNVYRSLHPTHSVAAYGPKAQELTEKHHLSSTTFGEDTPFGIMNSYKTVIFGVGVYYYRNLTHVHVIEDLLKEKFPYPIERTYINIPVDMFYKEKRYTYNLKCYTDNLSNRRDLTVIAKNIAKPDLLQWSYKGVPMFIANAGEVTNTLLKLSREGKSIYKA</sequence>
<gene>
    <name evidence="6" type="ORF">OSR52_02780</name>
</gene>
<dbReference type="InterPro" id="IPR003679">
    <property type="entry name" value="Amioglycoside_AcTrfase"/>
</dbReference>
<keyword evidence="5" id="KW-0046">Antibiotic resistance</keyword>
<dbReference type="PANTHER" id="PTHR11104">
    <property type="entry name" value="AMINOGLYCOSIDE N3-ACETYLTRANSFERASE"/>
    <property type="match status" value="1"/>
</dbReference>
<dbReference type="Pfam" id="PF02522">
    <property type="entry name" value="Antibiotic_NAT"/>
    <property type="match status" value="1"/>
</dbReference>
<evidence type="ECO:0000256" key="3">
    <source>
        <dbReference type="ARBA" id="ARBA00022679"/>
    </source>
</evidence>
<dbReference type="EMBL" id="JAPMUA010000001">
    <property type="protein sequence ID" value="MDG3584779.1"/>
    <property type="molecule type" value="Genomic_DNA"/>
</dbReference>
<evidence type="ECO:0000256" key="5">
    <source>
        <dbReference type="RuleBase" id="RU365031"/>
    </source>
</evidence>
<dbReference type="EC" id="2.3.1.-" evidence="5"/>
<dbReference type="Proteomes" id="UP001153642">
    <property type="component" value="Unassembled WGS sequence"/>
</dbReference>
<dbReference type="SUPFAM" id="SSF110710">
    <property type="entry name" value="TTHA0583/YokD-like"/>
    <property type="match status" value="1"/>
</dbReference>